<evidence type="ECO:0000313" key="13">
    <source>
        <dbReference type="Proteomes" id="UP001445076"/>
    </source>
</evidence>
<dbReference type="Pfam" id="PF13445">
    <property type="entry name" value="zf-RING_UBOX"/>
    <property type="match status" value="1"/>
</dbReference>
<dbReference type="Proteomes" id="UP001445076">
    <property type="component" value="Unassembled WGS sequence"/>
</dbReference>
<evidence type="ECO:0000259" key="11">
    <source>
        <dbReference type="PROSITE" id="PS50089"/>
    </source>
</evidence>
<feature type="region of interest" description="Disordered" evidence="10">
    <location>
        <begin position="86"/>
        <end position="156"/>
    </location>
</feature>
<evidence type="ECO:0000256" key="5">
    <source>
        <dbReference type="ARBA" id="ARBA00022771"/>
    </source>
</evidence>
<evidence type="ECO:0000256" key="1">
    <source>
        <dbReference type="ARBA" id="ARBA00004141"/>
    </source>
</evidence>
<comment type="caution">
    <text evidence="12">The sequence shown here is derived from an EMBL/GenBank/DDBJ whole genome shotgun (WGS) entry which is preliminary data.</text>
</comment>
<keyword evidence="8" id="KW-0472">Membrane</keyword>
<evidence type="ECO:0000256" key="8">
    <source>
        <dbReference type="ARBA" id="ARBA00023136"/>
    </source>
</evidence>
<dbReference type="InterPro" id="IPR009311">
    <property type="entry name" value="IFI6/IFI27-like"/>
</dbReference>
<evidence type="ECO:0000313" key="12">
    <source>
        <dbReference type="EMBL" id="KAK8736852.1"/>
    </source>
</evidence>
<evidence type="ECO:0000256" key="10">
    <source>
        <dbReference type="SAM" id="MobiDB-lite"/>
    </source>
</evidence>
<keyword evidence="5 9" id="KW-0863">Zinc-finger</keyword>
<evidence type="ECO:0000256" key="9">
    <source>
        <dbReference type="PROSITE-ProRule" id="PRU00175"/>
    </source>
</evidence>
<dbReference type="Gene3D" id="3.30.40.10">
    <property type="entry name" value="Zinc/RING finger domain, C3HC4 (zinc finger)"/>
    <property type="match status" value="1"/>
</dbReference>
<keyword evidence="3" id="KW-0812">Transmembrane</keyword>
<proteinExistence type="inferred from homology"/>
<comment type="subcellular location">
    <subcellularLocation>
        <location evidence="1">Membrane</location>
        <topology evidence="1">Multi-pass membrane protein</topology>
    </subcellularLocation>
</comment>
<keyword evidence="7" id="KW-1133">Transmembrane helix</keyword>
<feature type="non-terminal residue" evidence="12">
    <location>
        <position position="1"/>
    </location>
</feature>
<evidence type="ECO:0000256" key="7">
    <source>
        <dbReference type="ARBA" id="ARBA00022989"/>
    </source>
</evidence>
<dbReference type="PROSITE" id="PS50089">
    <property type="entry name" value="ZF_RING_2"/>
    <property type="match status" value="1"/>
</dbReference>
<evidence type="ECO:0000256" key="6">
    <source>
        <dbReference type="ARBA" id="ARBA00022833"/>
    </source>
</evidence>
<evidence type="ECO:0000256" key="2">
    <source>
        <dbReference type="ARBA" id="ARBA00007262"/>
    </source>
</evidence>
<dbReference type="InterPro" id="IPR013083">
    <property type="entry name" value="Znf_RING/FYVE/PHD"/>
</dbReference>
<keyword evidence="4" id="KW-0479">Metal-binding</keyword>
<organism evidence="12 13">
    <name type="scientific">Cherax quadricarinatus</name>
    <name type="common">Australian red claw crayfish</name>
    <dbReference type="NCBI Taxonomy" id="27406"/>
    <lineage>
        <taxon>Eukaryota</taxon>
        <taxon>Metazoa</taxon>
        <taxon>Ecdysozoa</taxon>
        <taxon>Arthropoda</taxon>
        <taxon>Crustacea</taxon>
        <taxon>Multicrustacea</taxon>
        <taxon>Malacostraca</taxon>
        <taxon>Eumalacostraca</taxon>
        <taxon>Eucarida</taxon>
        <taxon>Decapoda</taxon>
        <taxon>Pleocyemata</taxon>
        <taxon>Astacidea</taxon>
        <taxon>Parastacoidea</taxon>
        <taxon>Parastacidae</taxon>
        <taxon>Cherax</taxon>
    </lineage>
</organism>
<evidence type="ECO:0000256" key="3">
    <source>
        <dbReference type="ARBA" id="ARBA00022692"/>
    </source>
</evidence>
<dbReference type="GO" id="GO:0097193">
    <property type="term" value="P:intrinsic apoptotic signaling pathway"/>
    <property type="evidence" value="ECO:0007669"/>
    <property type="project" value="TreeGrafter"/>
</dbReference>
<dbReference type="SUPFAM" id="SSF57850">
    <property type="entry name" value="RING/U-box"/>
    <property type="match status" value="1"/>
</dbReference>
<accession>A0AAW0WZ10</accession>
<dbReference type="InterPro" id="IPR001841">
    <property type="entry name" value="Znf_RING"/>
</dbReference>
<dbReference type="PANTHER" id="PTHR16932">
    <property type="entry name" value="INTERFERON ALPHA-INDUCIBLE PROTEIN 27"/>
    <property type="match status" value="1"/>
</dbReference>
<sequence length="270" mass="27821">INMTDSWKNCPLCEKLFDRQDHEPIALPACGHTYCRKCLIMIHSVRESISCPRCKKLHTGPTPDVLPMNRALLDILECIEQKIGQQDARVSRDSQAKSFLDSEPKDNQEKSFPDSEPKDPPSDLGANNIPSSSEPKDNPSDMEENNSSPESESSKGSKILKCLGYGAAATVGAAGAVAAAPVVLTAAGFTSAGIAAGSLAASMMSLYGGAVTAGSWVAVLQSAGAAGVSAATAAGLAGAGAAAGVGTVKGVRVFTSKNAEKKDEGNGKKE</sequence>
<dbReference type="SMART" id="SM00184">
    <property type="entry name" value="RING"/>
    <property type="match status" value="1"/>
</dbReference>
<dbReference type="GO" id="GO:0031966">
    <property type="term" value="C:mitochondrial membrane"/>
    <property type="evidence" value="ECO:0007669"/>
    <property type="project" value="TreeGrafter"/>
</dbReference>
<dbReference type="Gene3D" id="6.10.110.10">
    <property type="match status" value="1"/>
</dbReference>
<dbReference type="GO" id="GO:0008270">
    <property type="term" value="F:zinc ion binding"/>
    <property type="evidence" value="ECO:0007669"/>
    <property type="project" value="UniProtKB-KW"/>
</dbReference>
<dbReference type="AlphaFoldDB" id="A0AAW0WZ10"/>
<name>A0AAW0WZ10_CHEQU</name>
<feature type="domain" description="RING-type" evidence="11">
    <location>
        <begin position="10"/>
        <end position="55"/>
    </location>
</feature>
<feature type="compositionally biased region" description="Basic and acidic residues" evidence="10">
    <location>
        <begin position="89"/>
        <end position="121"/>
    </location>
</feature>
<dbReference type="PANTHER" id="PTHR16932:SF18">
    <property type="entry name" value="INTERFERON, ALPHA-INDUCIBLE PROTEIN 27-LIKE 2"/>
    <property type="match status" value="1"/>
</dbReference>
<comment type="similarity">
    <text evidence="2">Belongs to the IFI6/IFI27 family.</text>
</comment>
<dbReference type="EMBL" id="JARKIK010000043">
    <property type="protein sequence ID" value="KAK8736852.1"/>
    <property type="molecule type" value="Genomic_DNA"/>
</dbReference>
<dbReference type="PROSITE" id="PS00518">
    <property type="entry name" value="ZF_RING_1"/>
    <property type="match status" value="1"/>
</dbReference>
<gene>
    <name evidence="12" type="ORF">OTU49_004680</name>
</gene>
<dbReference type="Pfam" id="PF06140">
    <property type="entry name" value="Ifi-6-16"/>
    <property type="match status" value="1"/>
</dbReference>
<dbReference type="InterPro" id="IPR017907">
    <property type="entry name" value="Znf_RING_CS"/>
</dbReference>
<dbReference type="InterPro" id="IPR027370">
    <property type="entry name" value="Znf-RING_euk"/>
</dbReference>
<reference evidence="12 13" key="1">
    <citation type="journal article" date="2024" name="BMC Genomics">
        <title>Genome assembly of redclaw crayfish (Cherax quadricarinatus) provides insights into its immune adaptation and hypoxia tolerance.</title>
        <authorList>
            <person name="Liu Z."/>
            <person name="Zheng J."/>
            <person name="Li H."/>
            <person name="Fang K."/>
            <person name="Wang S."/>
            <person name="He J."/>
            <person name="Zhou D."/>
            <person name="Weng S."/>
            <person name="Chi M."/>
            <person name="Gu Z."/>
            <person name="He J."/>
            <person name="Li F."/>
            <person name="Wang M."/>
        </authorList>
    </citation>
    <scope>NUCLEOTIDE SEQUENCE [LARGE SCALE GENOMIC DNA]</scope>
    <source>
        <strain evidence="12">ZL_2023a</strain>
    </source>
</reference>
<protein>
    <recommendedName>
        <fullName evidence="11">RING-type domain-containing protein</fullName>
    </recommendedName>
</protein>
<evidence type="ECO:0000256" key="4">
    <source>
        <dbReference type="ARBA" id="ARBA00022723"/>
    </source>
</evidence>
<keyword evidence="6" id="KW-0862">Zinc</keyword>
<dbReference type="GO" id="GO:0001836">
    <property type="term" value="P:release of cytochrome c from mitochondria"/>
    <property type="evidence" value="ECO:0007669"/>
    <property type="project" value="TreeGrafter"/>
</dbReference>
<dbReference type="InterPro" id="IPR038213">
    <property type="entry name" value="IFI6/IFI27-like_sf"/>
</dbReference>
<keyword evidence="13" id="KW-1185">Reference proteome</keyword>